<feature type="region of interest" description="Disordered" evidence="1">
    <location>
        <begin position="1"/>
        <end position="46"/>
    </location>
</feature>
<feature type="compositionally biased region" description="Acidic residues" evidence="1">
    <location>
        <begin position="671"/>
        <end position="685"/>
    </location>
</feature>
<comment type="caution">
    <text evidence="2">The sequence shown here is derived from an EMBL/GenBank/DDBJ whole genome shotgun (WGS) entry which is preliminary data.</text>
</comment>
<proteinExistence type="predicted"/>
<evidence type="ECO:0000256" key="1">
    <source>
        <dbReference type="SAM" id="MobiDB-lite"/>
    </source>
</evidence>
<evidence type="ECO:0000313" key="3">
    <source>
        <dbReference type="Proteomes" id="UP001234581"/>
    </source>
</evidence>
<dbReference type="AlphaFoldDB" id="A0AAD7XWD0"/>
<accession>A0AAD7XWD0</accession>
<gene>
    <name evidence="2" type="ORF">O0I10_009104</name>
</gene>
<dbReference type="EMBL" id="JARTCD010000051">
    <property type="protein sequence ID" value="KAJ8655236.1"/>
    <property type="molecule type" value="Genomic_DNA"/>
</dbReference>
<sequence>MDEECFAGGSRKRHTGTDTYAGTPTKRKRQSMNKYESDAKAHPSKGTLSALDQKVASLAFDLNLSSAEYQRIVELVQFTLDDQQPSDARSLSVDTLQKLKGKLRREADPCSILPFTHVDIDPTHVPDFPLDHLDEFNSNIGPLSLEYRDIRDLCEHLFSHPAFADTMILQPKTYTRNEERVYKGLDSGEWWNKLQNAFWEVPLFDIYNSLAVDDLHQLGGVYKHLLQCMETSMTETSDGKMKMAMINERAKKLPPFENLRRFSSGFLLSSLKNPTYTEMRDHMGILMCLVHDVIPLQMALTFRHFIDFYWQATAKEHSESTLKDMDQSLMNYYKYSAIMEKYSKCGMKFPKNHSLLKYANDITQYGVISNFSTTHSERQHQCDSKDPAKHLNHAQGTATKQMSDYIYHRDLLDDEYYSPEAITPAKIWPPEPIHKLSSKVFNKPVSISELAKMRPACLHLEHLIMVYLVSHPCQHTTTDINDMRNDFEKMIDIYQQLTIEEGDEDGGYCKSVVRAHPSFFGNERYDYVQVDRGGIGQALMFFKLKLLNGKDDQDEIVELCLLKWIKTAFVAHASGLQALKPSCNVDIMSVDSILRPIHVVPDFSTAYTSEDGSESYGQYLKNHDVNRFEWSLGTGRLLSIEEEDFVDWEEDKDITKRVLQDMFIMREDDLSDETDEDYIDEEDSDFDARRGLPIDM</sequence>
<feature type="compositionally biased region" description="Basic and acidic residues" evidence="1">
    <location>
        <begin position="686"/>
        <end position="696"/>
    </location>
</feature>
<evidence type="ECO:0000313" key="2">
    <source>
        <dbReference type="EMBL" id="KAJ8655236.1"/>
    </source>
</evidence>
<dbReference type="Proteomes" id="UP001234581">
    <property type="component" value="Unassembled WGS sequence"/>
</dbReference>
<dbReference type="Pfam" id="PF18759">
    <property type="entry name" value="Plavaka"/>
    <property type="match status" value="1"/>
</dbReference>
<organism evidence="2 3">
    <name type="scientific">Lichtheimia ornata</name>
    <dbReference type="NCBI Taxonomy" id="688661"/>
    <lineage>
        <taxon>Eukaryota</taxon>
        <taxon>Fungi</taxon>
        <taxon>Fungi incertae sedis</taxon>
        <taxon>Mucoromycota</taxon>
        <taxon>Mucoromycotina</taxon>
        <taxon>Mucoromycetes</taxon>
        <taxon>Mucorales</taxon>
        <taxon>Lichtheimiaceae</taxon>
        <taxon>Lichtheimia</taxon>
    </lineage>
</organism>
<protein>
    <submittedName>
        <fullName evidence="2">Uncharacterized protein</fullName>
    </submittedName>
</protein>
<feature type="region of interest" description="Disordered" evidence="1">
    <location>
        <begin position="671"/>
        <end position="696"/>
    </location>
</feature>
<reference evidence="2 3" key="1">
    <citation type="submission" date="2023-03" db="EMBL/GenBank/DDBJ databases">
        <title>Genome sequence of Lichtheimia ornata CBS 291.66.</title>
        <authorList>
            <person name="Mohabir J.T."/>
            <person name="Shea T.P."/>
            <person name="Kurbessoian T."/>
            <person name="Berby B."/>
            <person name="Fontaine J."/>
            <person name="Livny J."/>
            <person name="Gnirke A."/>
            <person name="Stajich J.E."/>
            <person name="Cuomo C.A."/>
        </authorList>
    </citation>
    <scope>NUCLEOTIDE SEQUENCE [LARGE SCALE GENOMIC DNA]</scope>
    <source>
        <strain evidence="2">CBS 291.66</strain>
    </source>
</reference>
<name>A0AAD7XWD0_9FUNG</name>
<keyword evidence="3" id="KW-1185">Reference proteome</keyword>
<dbReference type="RefSeq" id="XP_058340149.1">
    <property type="nucleotide sequence ID" value="XM_058489101.1"/>
</dbReference>
<dbReference type="GeneID" id="83216511"/>
<dbReference type="InterPro" id="IPR041078">
    <property type="entry name" value="Plavaka"/>
</dbReference>